<organism evidence="1">
    <name type="scientific">Lepeophtheirus salmonis</name>
    <name type="common">Salmon louse</name>
    <name type="synonym">Caligus salmonis</name>
    <dbReference type="NCBI Taxonomy" id="72036"/>
    <lineage>
        <taxon>Eukaryota</taxon>
        <taxon>Metazoa</taxon>
        <taxon>Ecdysozoa</taxon>
        <taxon>Arthropoda</taxon>
        <taxon>Crustacea</taxon>
        <taxon>Multicrustacea</taxon>
        <taxon>Hexanauplia</taxon>
        <taxon>Copepoda</taxon>
        <taxon>Siphonostomatoida</taxon>
        <taxon>Caligidae</taxon>
        <taxon>Lepeophtheirus</taxon>
    </lineage>
</organism>
<protein>
    <submittedName>
        <fullName evidence="1">Uncharacterized protein</fullName>
    </submittedName>
</protein>
<name>A0A0K2TXR2_LEPSM</name>
<proteinExistence type="predicted"/>
<dbReference type="AlphaFoldDB" id="A0A0K2TXR2"/>
<evidence type="ECO:0000313" key="1">
    <source>
        <dbReference type="EMBL" id="CDW30778.1"/>
    </source>
</evidence>
<sequence length="64" mass="7124">MSIINSNSSLVPLNFDAAVNGLWELYIKRLGLPMGWKRTIVSSLRGINDGKKFTVQLQISTDCI</sequence>
<accession>A0A0K2TXR2</accession>
<dbReference type="EMBL" id="HACA01013417">
    <property type="protein sequence ID" value="CDW30778.1"/>
    <property type="molecule type" value="Transcribed_RNA"/>
</dbReference>
<reference evidence="1" key="1">
    <citation type="submission" date="2014-05" db="EMBL/GenBank/DDBJ databases">
        <authorList>
            <person name="Chronopoulou M."/>
        </authorList>
    </citation>
    <scope>NUCLEOTIDE SEQUENCE</scope>
    <source>
        <tissue evidence="1">Whole organism</tissue>
    </source>
</reference>